<protein>
    <submittedName>
        <fullName evidence="1">Uncharacterized protein</fullName>
    </submittedName>
</protein>
<accession>A0AAF0KDB6</accession>
<proteinExistence type="predicted"/>
<name>A0AAF0KDB6_9HYPH</name>
<sequence>MAVNCKNWQAWLDTMPPRPPTLHVSGDVVVGNPGIIAHLSMREPQGINPAALILDLHLVQQPGNWIQVVSCATAKFERTLAREGERYSSIEIFSDNERVALIDDIPDIG</sequence>
<dbReference type="EMBL" id="CP124733">
    <property type="protein sequence ID" value="WHA39732.1"/>
    <property type="molecule type" value="Genomic_DNA"/>
</dbReference>
<evidence type="ECO:0000313" key="1">
    <source>
        <dbReference type="EMBL" id="WHA39732.1"/>
    </source>
</evidence>
<organism evidence="1 2">
    <name type="scientific">Agrobacterium larrymoorei</name>
    <dbReference type="NCBI Taxonomy" id="160699"/>
    <lineage>
        <taxon>Bacteria</taxon>
        <taxon>Pseudomonadati</taxon>
        <taxon>Pseudomonadota</taxon>
        <taxon>Alphaproteobacteria</taxon>
        <taxon>Hyphomicrobiales</taxon>
        <taxon>Rhizobiaceae</taxon>
        <taxon>Rhizobium/Agrobacterium group</taxon>
        <taxon>Agrobacterium</taxon>
    </lineage>
</organism>
<reference evidence="1" key="1">
    <citation type="submission" date="2023-05" db="EMBL/GenBank/DDBJ databases">
        <title>Complete genome sequence of Agrobacterium larrymoorei CFBP5477.</title>
        <authorList>
            <person name="Yen H.-C."/>
            <person name="Chou L."/>
            <person name="Lin Y.-C."/>
            <person name="Lai E.-M."/>
            <person name="Kuo C.-H."/>
        </authorList>
    </citation>
    <scope>NUCLEOTIDE SEQUENCE</scope>
    <source>
        <strain evidence="1">CFBP5477</strain>
    </source>
</reference>
<evidence type="ECO:0000313" key="2">
    <source>
        <dbReference type="Proteomes" id="UP000298664"/>
    </source>
</evidence>
<dbReference type="AlphaFoldDB" id="A0AAF0KDB6"/>
<dbReference type="RefSeq" id="WP_137394299.1">
    <property type="nucleotide sequence ID" value="NZ_CP124733.1"/>
</dbReference>
<gene>
    <name evidence="1" type="ORF">CFBP5477_007655</name>
</gene>
<dbReference type="Proteomes" id="UP000298664">
    <property type="component" value="Chromosome Circular"/>
</dbReference>